<protein>
    <submittedName>
        <fullName evidence="1">Uncharacterized protein</fullName>
    </submittedName>
</protein>
<name>A0ABV7LQ52_9GAMM</name>
<evidence type="ECO:0000313" key="1">
    <source>
        <dbReference type="EMBL" id="MFC3284487.1"/>
    </source>
</evidence>
<organism evidence="1 2">
    <name type="scientific">Litchfieldella rifensis</name>
    <dbReference type="NCBI Taxonomy" id="762643"/>
    <lineage>
        <taxon>Bacteria</taxon>
        <taxon>Pseudomonadati</taxon>
        <taxon>Pseudomonadota</taxon>
        <taxon>Gammaproteobacteria</taxon>
        <taxon>Oceanospirillales</taxon>
        <taxon>Halomonadaceae</taxon>
        <taxon>Litchfieldella</taxon>
    </lineage>
</organism>
<keyword evidence="2" id="KW-1185">Reference proteome</keyword>
<dbReference type="Proteomes" id="UP001595579">
    <property type="component" value="Unassembled WGS sequence"/>
</dbReference>
<sequence length="88" mass="9649">MDVLDMSSRLPDELVDQPYPMPEVPLACSCLGNALLKRLARAKVRLDRMERDNASRDLGELAAARVEFSLASRALADDLIAQGLGIRP</sequence>
<accession>A0ABV7LQ52</accession>
<dbReference type="RefSeq" id="WP_386774518.1">
    <property type="nucleotide sequence ID" value="NZ_JBHRUG010000027.1"/>
</dbReference>
<proteinExistence type="predicted"/>
<gene>
    <name evidence="1" type="ORF">ACFOEV_12825</name>
</gene>
<reference evidence="2" key="1">
    <citation type="journal article" date="2019" name="Int. J. Syst. Evol. Microbiol.">
        <title>The Global Catalogue of Microorganisms (GCM) 10K type strain sequencing project: providing services to taxonomists for standard genome sequencing and annotation.</title>
        <authorList>
            <consortium name="The Broad Institute Genomics Platform"/>
            <consortium name="The Broad Institute Genome Sequencing Center for Infectious Disease"/>
            <person name="Wu L."/>
            <person name="Ma J."/>
        </authorList>
    </citation>
    <scope>NUCLEOTIDE SEQUENCE [LARGE SCALE GENOMIC DNA]</scope>
    <source>
        <strain evidence="2">CECT 7698</strain>
    </source>
</reference>
<dbReference type="EMBL" id="JBHRUG010000027">
    <property type="protein sequence ID" value="MFC3284487.1"/>
    <property type="molecule type" value="Genomic_DNA"/>
</dbReference>
<comment type="caution">
    <text evidence="1">The sequence shown here is derived from an EMBL/GenBank/DDBJ whole genome shotgun (WGS) entry which is preliminary data.</text>
</comment>
<evidence type="ECO:0000313" key="2">
    <source>
        <dbReference type="Proteomes" id="UP001595579"/>
    </source>
</evidence>